<feature type="region of interest" description="Disordered" evidence="1">
    <location>
        <begin position="1"/>
        <end position="26"/>
    </location>
</feature>
<comment type="caution">
    <text evidence="2">The sequence shown here is derived from an EMBL/GenBank/DDBJ whole genome shotgun (WGS) entry which is preliminary data.</text>
</comment>
<dbReference type="AlphaFoldDB" id="A0AAV7NBY0"/>
<organism evidence="2 3">
    <name type="scientific">Pleurodeles waltl</name>
    <name type="common">Iberian ribbed newt</name>
    <dbReference type="NCBI Taxonomy" id="8319"/>
    <lineage>
        <taxon>Eukaryota</taxon>
        <taxon>Metazoa</taxon>
        <taxon>Chordata</taxon>
        <taxon>Craniata</taxon>
        <taxon>Vertebrata</taxon>
        <taxon>Euteleostomi</taxon>
        <taxon>Amphibia</taxon>
        <taxon>Batrachia</taxon>
        <taxon>Caudata</taxon>
        <taxon>Salamandroidea</taxon>
        <taxon>Salamandridae</taxon>
        <taxon>Pleurodelinae</taxon>
        <taxon>Pleurodeles</taxon>
    </lineage>
</organism>
<protein>
    <submittedName>
        <fullName evidence="2">Uncharacterized protein</fullName>
    </submittedName>
</protein>
<dbReference type="Proteomes" id="UP001066276">
    <property type="component" value="Chromosome 8"/>
</dbReference>
<proteinExistence type="predicted"/>
<evidence type="ECO:0000256" key="1">
    <source>
        <dbReference type="SAM" id="MobiDB-lite"/>
    </source>
</evidence>
<reference evidence="2" key="1">
    <citation type="journal article" date="2022" name="bioRxiv">
        <title>Sequencing and chromosome-scale assembly of the giantPleurodeles waltlgenome.</title>
        <authorList>
            <person name="Brown T."/>
            <person name="Elewa A."/>
            <person name="Iarovenko S."/>
            <person name="Subramanian E."/>
            <person name="Araus A.J."/>
            <person name="Petzold A."/>
            <person name="Susuki M."/>
            <person name="Suzuki K.-i.T."/>
            <person name="Hayashi T."/>
            <person name="Toyoda A."/>
            <person name="Oliveira C."/>
            <person name="Osipova E."/>
            <person name="Leigh N.D."/>
            <person name="Simon A."/>
            <person name="Yun M.H."/>
        </authorList>
    </citation>
    <scope>NUCLEOTIDE SEQUENCE</scope>
    <source>
        <strain evidence="2">20211129_DDA</strain>
        <tissue evidence="2">Liver</tissue>
    </source>
</reference>
<keyword evidence="3" id="KW-1185">Reference proteome</keyword>
<evidence type="ECO:0000313" key="2">
    <source>
        <dbReference type="EMBL" id="KAJ1112375.1"/>
    </source>
</evidence>
<sequence length="101" mass="10985">MRPRFRRSAAQQPPRPGAGGRGGLQAAGARGVGLITELEQKKYQRSQVVPVSVTLGLANKCRHGGETLAVGQLKYRRRLRSMGPLSLVVTQKTHTTLKLRA</sequence>
<name>A0AAV7NBY0_PLEWA</name>
<accession>A0AAV7NBY0</accession>
<gene>
    <name evidence="2" type="ORF">NDU88_000643</name>
</gene>
<evidence type="ECO:0000313" key="3">
    <source>
        <dbReference type="Proteomes" id="UP001066276"/>
    </source>
</evidence>
<dbReference type="EMBL" id="JANPWB010000012">
    <property type="protein sequence ID" value="KAJ1112375.1"/>
    <property type="molecule type" value="Genomic_DNA"/>
</dbReference>